<dbReference type="PRINTS" id="PR00385">
    <property type="entry name" value="P450"/>
</dbReference>
<comment type="caution">
    <text evidence="14">The sequence shown here is derived from an EMBL/GenBank/DDBJ whole genome shotgun (WGS) entry which is preliminary data.</text>
</comment>
<feature type="non-terminal residue" evidence="14">
    <location>
        <position position="1"/>
    </location>
</feature>
<evidence type="ECO:0000313" key="14">
    <source>
        <dbReference type="EMBL" id="CAH0051225.1"/>
    </source>
</evidence>
<dbReference type="GO" id="GO:0020037">
    <property type="term" value="F:heme binding"/>
    <property type="evidence" value="ECO:0007669"/>
    <property type="project" value="InterPro"/>
</dbReference>
<organism evidence="14 15">
    <name type="scientific">Clonostachys solani</name>
    <dbReference type="NCBI Taxonomy" id="160281"/>
    <lineage>
        <taxon>Eukaryota</taxon>
        <taxon>Fungi</taxon>
        <taxon>Dikarya</taxon>
        <taxon>Ascomycota</taxon>
        <taxon>Pezizomycotina</taxon>
        <taxon>Sordariomycetes</taxon>
        <taxon>Hypocreomycetidae</taxon>
        <taxon>Hypocreales</taxon>
        <taxon>Bionectriaceae</taxon>
        <taxon>Clonostachys</taxon>
    </lineage>
</organism>
<dbReference type="GO" id="GO:0005506">
    <property type="term" value="F:iron ion binding"/>
    <property type="evidence" value="ECO:0007669"/>
    <property type="project" value="InterPro"/>
</dbReference>
<feature type="transmembrane region" description="Helical" evidence="13">
    <location>
        <begin position="63"/>
        <end position="88"/>
    </location>
</feature>
<evidence type="ECO:0008006" key="16">
    <source>
        <dbReference type="Google" id="ProtNLM"/>
    </source>
</evidence>
<keyword evidence="9 12" id="KW-0408">Iron</keyword>
<keyword evidence="5 13" id="KW-0812">Transmembrane</keyword>
<keyword evidence="10" id="KW-0503">Monooxygenase</keyword>
<dbReference type="Gene3D" id="1.10.630.10">
    <property type="entry name" value="Cytochrome P450"/>
    <property type="match status" value="1"/>
</dbReference>
<dbReference type="OrthoDB" id="6692864at2759"/>
<dbReference type="PRINTS" id="PR00465">
    <property type="entry name" value="EP450IV"/>
</dbReference>
<dbReference type="InterPro" id="IPR002403">
    <property type="entry name" value="Cyt_P450_E_grp-IV"/>
</dbReference>
<dbReference type="PANTHER" id="PTHR24305">
    <property type="entry name" value="CYTOCHROME P450"/>
    <property type="match status" value="1"/>
</dbReference>
<evidence type="ECO:0000256" key="10">
    <source>
        <dbReference type="ARBA" id="ARBA00023033"/>
    </source>
</evidence>
<dbReference type="GO" id="GO:0004497">
    <property type="term" value="F:monooxygenase activity"/>
    <property type="evidence" value="ECO:0007669"/>
    <property type="project" value="UniProtKB-KW"/>
</dbReference>
<sequence>MGDIMATPLLPQVIAPLILGVTLHLGLFIRGEWGLYAASVASGHAVLFALVLARQLVIAPALWYVSAIPIAAYLFGLLASMTVYRLFFHRLRSFPGPRLAAVTKLWHMWKCRTAQNHLVLDSLRHYGPFVRTGPSEITIFHPAGVEYLNAPQNSNTRSDWYDLLYPTVGVFSRDPAIHVARAKVWNKATAPGRRFLSPICRPVSLLTLTPAAMKQYVQRISDHVLKFETAISALAGKPTVVNDLIYDMSFDIIADIGFGTRELDSREGADVVGNALTIIGPTVPGPWITRLALSLFPGLWRLPHWMMLFGYTIGIVEKRLKTKPDGVDVASFLIEDTQRKDADKISHEALLGDSGVMLLAGSTTGPVFILILYLLARFPEEAEKIRQELRGVDYNDMVALSALPHITGAINEALRLFPAGPTFGSRQTPPEGLDCDGVYIPGGVKIVAPRWSIGRLEEAFEDPHNFIPERWYSKPELVKDKRAHAPFSLGRYTCSGKRIAMAQLRLTLAVLLTKYSVSFAPGIKDEMLAEKEMRDQLTPLPGDLELVFEELK</sequence>
<keyword evidence="8" id="KW-0560">Oxidoreductase</keyword>
<evidence type="ECO:0000313" key="15">
    <source>
        <dbReference type="Proteomes" id="UP000775872"/>
    </source>
</evidence>
<keyword evidence="11 13" id="KW-0472">Membrane</keyword>
<dbReference type="GO" id="GO:0016020">
    <property type="term" value="C:membrane"/>
    <property type="evidence" value="ECO:0007669"/>
    <property type="project" value="UniProtKB-SubCell"/>
</dbReference>
<keyword evidence="15" id="KW-1185">Reference proteome</keyword>
<evidence type="ECO:0000256" key="3">
    <source>
        <dbReference type="ARBA" id="ARBA00010617"/>
    </source>
</evidence>
<protein>
    <recommendedName>
        <fullName evidence="16">Cytochrome P450</fullName>
    </recommendedName>
</protein>
<evidence type="ECO:0000256" key="13">
    <source>
        <dbReference type="SAM" id="Phobius"/>
    </source>
</evidence>
<comment type="cofactor">
    <cofactor evidence="1 12">
        <name>heme</name>
        <dbReference type="ChEBI" id="CHEBI:30413"/>
    </cofactor>
</comment>
<evidence type="ECO:0000256" key="12">
    <source>
        <dbReference type="PIRSR" id="PIRSR602403-1"/>
    </source>
</evidence>
<reference evidence="15" key="1">
    <citation type="submission" date="2019-06" db="EMBL/GenBank/DDBJ databases">
        <authorList>
            <person name="Broberg M."/>
        </authorList>
    </citation>
    <scope>NUCLEOTIDE SEQUENCE [LARGE SCALE GENOMIC DNA]</scope>
</reference>
<dbReference type="Pfam" id="PF00067">
    <property type="entry name" value="p450"/>
    <property type="match status" value="1"/>
</dbReference>
<dbReference type="PANTHER" id="PTHR24305:SF112">
    <property type="entry name" value="L-ORNITHINE-N5-MONOOXYGENASE (EUROFUNG)"/>
    <property type="match status" value="1"/>
</dbReference>
<dbReference type="EMBL" id="CABFOC020000040">
    <property type="protein sequence ID" value="CAH0051225.1"/>
    <property type="molecule type" value="Genomic_DNA"/>
</dbReference>
<evidence type="ECO:0000256" key="8">
    <source>
        <dbReference type="ARBA" id="ARBA00023002"/>
    </source>
</evidence>
<feature type="binding site" description="axial binding residue" evidence="12">
    <location>
        <position position="494"/>
    </location>
    <ligand>
        <name>heme</name>
        <dbReference type="ChEBI" id="CHEBI:30413"/>
    </ligand>
    <ligandPart>
        <name>Fe</name>
        <dbReference type="ChEBI" id="CHEBI:18248"/>
    </ligandPart>
</feature>
<dbReference type="AlphaFoldDB" id="A0A9N9Z843"/>
<keyword evidence="4 12" id="KW-0349">Heme</keyword>
<dbReference type="SUPFAM" id="SSF48264">
    <property type="entry name" value="Cytochrome P450"/>
    <property type="match status" value="1"/>
</dbReference>
<evidence type="ECO:0000256" key="2">
    <source>
        <dbReference type="ARBA" id="ARBA00004370"/>
    </source>
</evidence>
<dbReference type="InterPro" id="IPR050121">
    <property type="entry name" value="Cytochrome_P450_monoxygenase"/>
</dbReference>
<dbReference type="GO" id="GO:0016705">
    <property type="term" value="F:oxidoreductase activity, acting on paired donors, with incorporation or reduction of molecular oxygen"/>
    <property type="evidence" value="ECO:0007669"/>
    <property type="project" value="InterPro"/>
</dbReference>
<evidence type="ECO:0000256" key="1">
    <source>
        <dbReference type="ARBA" id="ARBA00001971"/>
    </source>
</evidence>
<feature type="transmembrane region" description="Helical" evidence="13">
    <location>
        <begin position="356"/>
        <end position="376"/>
    </location>
</feature>
<evidence type="ECO:0000256" key="11">
    <source>
        <dbReference type="ARBA" id="ARBA00023136"/>
    </source>
</evidence>
<comment type="subcellular location">
    <subcellularLocation>
        <location evidence="2">Membrane</location>
    </subcellularLocation>
</comment>
<keyword evidence="6 12" id="KW-0479">Metal-binding</keyword>
<gene>
    <name evidence="14" type="ORF">CSOL1703_00014546</name>
</gene>
<accession>A0A9N9Z843</accession>
<dbReference type="Proteomes" id="UP000775872">
    <property type="component" value="Unassembled WGS sequence"/>
</dbReference>
<proteinExistence type="inferred from homology"/>
<feature type="transmembrane region" description="Helical" evidence="13">
    <location>
        <begin position="36"/>
        <end position="57"/>
    </location>
</feature>
<evidence type="ECO:0000256" key="9">
    <source>
        <dbReference type="ARBA" id="ARBA00023004"/>
    </source>
</evidence>
<evidence type="ECO:0000256" key="5">
    <source>
        <dbReference type="ARBA" id="ARBA00022692"/>
    </source>
</evidence>
<reference evidence="14 15" key="2">
    <citation type="submission" date="2021-10" db="EMBL/GenBank/DDBJ databases">
        <authorList>
            <person name="Piombo E."/>
        </authorList>
    </citation>
    <scope>NUCLEOTIDE SEQUENCE [LARGE SCALE GENOMIC DNA]</scope>
</reference>
<evidence type="ECO:0000256" key="6">
    <source>
        <dbReference type="ARBA" id="ARBA00022723"/>
    </source>
</evidence>
<evidence type="ECO:0000256" key="4">
    <source>
        <dbReference type="ARBA" id="ARBA00022617"/>
    </source>
</evidence>
<comment type="similarity">
    <text evidence="3">Belongs to the cytochrome P450 family.</text>
</comment>
<evidence type="ECO:0000256" key="7">
    <source>
        <dbReference type="ARBA" id="ARBA00022989"/>
    </source>
</evidence>
<dbReference type="InterPro" id="IPR001128">
    <property type="entry name" value="Cyt_P450"/>
</dbReference>
<feature type="transmembrane region" description="Helical" evidence="13">
    <location>
        <begin position="12"/>
        <end position="29"/>
    </location>
</feature>
<name>A0A9N9Z843_9HYPO</name>
<dbReference type="InterPro" id="IPR036396">
    <property type="entry name" value="Cyt_P450_sf"/>
</dbReference>
<keyword evidence="7 13" id="KW-1133">Transmembrane helix</keyword>